<dbReference type="Pfam" id="PF13091">
    <property type="entry name" value="PLDc_2"/>
    <property type="match status" value="1"/>
</dbReference>
<sequence length="1268" mass="141787">MAYQDYQEILAVPPATKRSGDCNLESLMSYLLSAPLIIAPIRDKPHTQGYITLRPSHLHTGPWLIFKSQNRVSRQSPKRPLPTPSGSTVNNRTESVVPSVEGFKSQRSDAFSFNTHITHDFSTQSQRAASAPPFRPDLDPAIEKEPAYIGDNTFKSIFKENLGSLGIVTSDLDSSEQQSDPVAAESIVQGCRLLSFLKDRHLVNAFVTQWFDVCEGSDDVALEGIVKVWLRKMWLCQGEVLEQQDPDKLHRLSELLWRNSQTQLVFDGNTTAEEWADLATGPNLRWEVVGIIAGIIGICATYCDSSHSIFKEHNVVRLTLAKQVHAISSACVSFSRKCNTLNDLFVWLLIEDAVCNSILKGGHKFEGYSQGGEYVSAIVALGWHQEIEANDKVPFFLAELRKRTRSTVYFSEIGSSSFLGRPPRASYHYWNLDPPHDLTHDQLMLDKTELEPILATMDANGFNTAGDLHRGTWIRVWSGFAPRREEILDLALRRYSREEIIQRAAEIERKTEEHWERLPDWLREARHQKINPAQPLMKQLYLTIFRQGTRANELLLQRVLQRKIQASSERMIKVAQAVFKEVLEFGNSQDMASRYGLEMSAIFVVHGLRAAALIATELLKQEKLPGYSKEASLPRSQTIQDLSVFAAKLSSVDPSDGGMFELSQQGRKTLTLILDMILAPKPAEQPSSGSQCPDPENHQQPQQAGYGQMEIDVIGNVGAPFTPGMGTTMPLEFNFGPPDELLAYENDSMFMQWLDSIFFQQQLQNSAENLMGSMDSFIEPWKRKLCGASDASSQAANELPTHRTEAQVDSLISTSHPQAFELGTGASIYTNSLLPAILKAQYEVILVTCFWATSSTLTALKDTLEQLARHRNQLIQECEADADVLRPLRIRICLSSRSLLQKLFHTSSKDGYVYPPGKWQSQLGLPHPDVLKAGAIDLQVKSLFFLPFSVMHPKFLIVDRQKAWLPSCNVSWEAWLEGCVEIQGDAVAGLMAFYRTVWDKDLDRSSWGPINVYDRVSPSVASGTASVGLTSIQSPARRLAALNGKVTPTVLLPSSHHRNPRYQPLPWSNHPTPPSTPLNEAVNRLLDMAQTSIYMQTPNLTSATVMDGLIDALRRGVQVTIVTSKGMMLLEQIVTAGTTTSICLRSLIRRYKKLIASELKAQRTESASSSEPMMDLESGGRKIGRLRVLYFHSDLENKRRRVSEEPVHSHLKLTIVDGQYTVLGSGNMDRASWFTSQELGILFHSADFAQAVSETVFDALLDRTTTVF</sequence>
<dbReference type="PANTHER" id="PTHR21248:SF11">
    <property type="entry name" value="PLD PHOSPHODIESTERASE DOMAIN-CONTAINING PROTEIN"/>
    <property type="match status" value="1"/>
</dbReference>
<evidence type="ECO:0000259" key="2">
    <source>
        <dbReference type="PROSITE" id="PS50035"/>
    </source>
</evidence>
<dbReference type="EMBL" id="JARVKF010000406">
    <property type="protein sequence ID" value="KAK9416586.1"/>
    <property type="molecule type" value="Genomic_DNA"/>
</dbReference>
<dbReference type="SUPFAM" id="SSF56024">
    <property type="entry name" value="Phospholipase D/nuclease"/>
    <property type="match status" value="2"/>
</dbReference>
<accession>A0ABR2UQ78</accession>
<feature type="domain" description="PLD phosphodiesterase" evidence="2">
    <location>
        <begin position="1210"/>
        <end position="1232"/>
    </location>
</feature>
<gene>
    <name evidence="3" type="ORF">SUNI508_09692</name>
</gene>
<dbReference type="InterPro" id="IPR025202">
    <property type="entry name" value="PLD-like_dom"/>
</dbReference>
<feature type="region of interest" description="Disordered" evidence="1">
    <location>
        <begin position="682"/>
        <end position="704"/>
    </location>
</feature>
<dbReference type="PANTHER" id="PTHR21248">
    <property type="entry name" value="CARDIOLIPIN SYNTHASE"/>
    <property type="match status" value="1"/>
</dbReference>
<feature type="domain" description="PLD phosphodiesterase" evidence="2">
    <location>
        <begin position="947"/>
        <end position="974"/>
    </location>
</feature>
<keyword evidence="4" id="KW-1185">Reference proteome</keyword>
<name>A0ABR2UQ78_9PEZI</name>
<evidence type="ECO:0000256" key="1">
    <source>
        <dbReference type="SAM" id="MobiDB-lite"/>
    </source>
</evidence>
<dbReference type="Proteomes" id="UP001408356">
    <property type="component" value="Unassembled WGS sequence"/>
</dbReference>
<feature type="compositionally biased region" description="Polar residues" evidence="1">
    <location>
        <begin position="84"/>
        <end position="96"/>
    </location>
</feature>
<protein>
    <submittedName>
        <fullName evidence="3">Transcription factor domain-containing protein</fullName>
    </submittedName>
</protein>
<evidence type="ECO:0000313" key="3">
    <source>
        <dbReference type="EMBL" id="KAK9416586.1"/>
    </source>
</evidence>
<dbReference type="CDD" id="cd00138">
    <property type="entry name" value="PLDc_SF"/>
    <property type="match status" value="1"/>
</dbReference>
<dbReference type="CDD" id="cd12148">
    <property type="entry name" value="fungal_TF_MHR"/>
    <property type="match status" value="1"/>
</dbReference>
<evidence type="ECO:0000313" key="4">
    <source>
        <dbReference type="Proteomes" id="UP001408356"/>
    </source>
</evidence>
<organism evidence="3 4">
    <name type="scientific">Seiridium unicorne</name>
    <dbReference type="NCBI Taxonomy" id="138068"/>
    <lineage>
        <taxon>Eukaryota</taxon>
        <taxon>Fungi</taxon>
        <taxon>Dikarya</taxon>
        <taxon>Ascomycota</taxon>
        <taxon>Pezizomycotina</taxon>
        <taxon>Sordariomycetes</taxon>
        <taxon>Xylariomycetidae</taxon>
        <taxon>Amphisphaeriales</taxon>
        <taxon>Sporocadaceae</taxon>
        <taxon>Seiridium</taxon>
    </lineage>
</organism>
<dbReference type="InterPro" id="IPR001736">
    <property type="entry name" value="PLipase_D/transphosphatidylase"/>
</dbReference>
<proteinExistence type="predicted"/>
<dbReference type="PROSITE" id="PS50035">
    <property type="entry name" value="PLD"/>
    <property type="match status" value="2"/>
</dbReference>
<comment type="caution">
    <text evidence="3">The sequence shown here is derived from an EMBL/GenBank/DDBJ whole genome shotgun (WGS) entry which is preliminary data.</text>
</comment>
<dbReference type="Gene3D" id="3.30.870.10">
    <property type="entry name" value="Endonuclease Chain A"/>
    <property type="match status" value="2"/>
</dbReference>
<reference evidence="3 4" key="1">
    <citation type="journal article" date="2024" name="J. Plant Pathol.">
        <title>Sequence and assembly of the genome of Seiridium unicorne, isolate CBS 538.82, causal agent of cypress canker disease.</title>
        <authorList>
            <person name="Scali E."/>
            <person name="Rocca G.D."/>
            <person name="Danti R."/>
            <person name="Garbelotto M."/>
            <person name="Barberini S."/>
            <person name="Baroncelli R."/>
            <person name="Emiliani G."/>
        </authorList>
    </citation>
    <scope>NUCLEOTIDE SEQUENCE [LARGE SCALE GENOMIC DNA]</scope>
    <source>
        <strain evidence="3 4">BM-138-508</strain>
    </source>
</reference>
<feature type="region of interest" description="Disordered" evidence="1">
    <location>
        <begin position="69"/>
        <end position="97"/>
    </location>
</feature>